<evidence type="ECO:0000313" key="2">
    <source>
        <dbReference type="EMBL" id="PDT19782.1"/>
    </source>
</evidence>
<evidence type="ECO:0000256" key="1">
    <source>
        <dbReference type="SAM" id="Phobius"/>
    </source>
</evidence>
<keyword evidence="1" id="KW-0812">Transmembrane</keyword>
<organism evidence="2 3">
    <name type="scientific">Rhizobium hidalgonense</name>
    <dbReference type="NCBI Taxonomy" id="1538159"/>
    <lineage>
        <taxon>Bacteria</taxon>
        <taxon>Pseudomonadati</taxon>
        <taxon>Pseudomonadota</taxon>
        <taxon>Alphaproteobacteria</taxon>
        <taxon>Hyphomicrobiales</taxon>
        <taxon>Rhizobiaceae</taxon>
        <taxon>Rhizobium/Agrobacterium group</taxon>
        <taxon>Rhizobium</taxon>
    </lineage>
</organism>
<keyword evidence="1" id="KW-1133">Transmembrane helix</keyword>
<dbReference type="Proteomes" id="UP000219914">
    <property type="component" value="Unassembled WGS sequence"/>
</dbReference>
<proteinExistence type="predicted"/>
<accession>A0ABX4JLW5</accession>
<evidence type="ECO:0000313" key="3">
    <source>
        <dbReference type="Proteomes" id="UP000219914"/>
    </source>
</evidence>
<feature type="transmembrane region" description="Helical" evidence="1">
    <location>
        <begin position="106"/>
        <end position="128"/>
    </location>
</feature>
<gene>
    <name evidence="2" type="ORF">CO674_31020</name>
</gene>
<protein>
    <submittedName>
        <fullName evidence="2">Uncharacterized protein</fullName>
    </submittedName>
</protein>
<dbReference type="RefSeq" id="WP_097537247.1">
    <property type="nucleotide sequence ID" value="NZ_LODW01000065.1"/>
</dbReference>
<dbReference type="EMBL" id="NWSY01000035">
    <property type="protein sequence ID" value="PDT19782.1"/>
    <property type="molecule type" value="Genomic_DNA"/>
</dbReference>
<comment type="caution">
    <text evidence="2">The sequence shown here is derived from an EMBL/GenBank/DDBJ whole genome shotgun (WGS) entry which is preliminary data.</text>
</comment>
<sequence>MQTAFVVRQIVARSFYLLPFLLALFTIPAPFKVLAVCLLVIKIKMTDETERSEVMHLLGYIASNMKTQDEPTADKWFGSVKKAFLLDEGIDASEVELGPLKIKVDIVFNILEMLLAIVFIFVSLWMALR</sequence>
<reference evidence="2 3" key="1">
    <citation type="submission" date="2017-09" db="EMBL/GenBank/DDBJ databases">
        <title>Comparative genomics of rhizobia isolated from Phaseolus vulgaris in China.</title>
        <authorList>
            <person name="Tong W."/>
        </authorList>
    </citation>
    <scope>NUCLEOTIDE SEQUENCE [LARGE SCALE GENOMIC DNA]</scope>
    <source>
        <strain evidence="2 3">FH14</strain>
    </source>
</reference>
<feature type="transmembrane region" description="Helical" evidence="1">
    <location>
        <begin position="20"/>
        <end position="41"/>
    </location>
</feature>
<keyword evidence="1" id="KW-0472">Membrane</keyword>
<keyword evidence="3" id="KW-1185">Reference proteome</keyword>
<name>A0ABX4JLW5_9HYPH</name>